<evidence type="ECO:0000256" key="1">
    <source>
        <dbReference type="SAM" id="MobiDB-lite"/>
    </source>
</evidence>
<dbReference type="Pfam" id="PF12701">
    <property type="entry name" value="LSM14"/>
    <property type="match status" value="1"/>
</dbReference>
<dbReference type="SMART" id="SM00174">
    <property type="entry name" value="RHO"/>
    <property type="match status" value="1"/>
</dbReference>
<dbReference type="InterPro" id="IPR005225">
    <property type="entry name" value="Small_GTP-bd"/>
</dbReference>
<dbReference type="InterPro" id="IPR004443">
    <property type="entry name" value="YjeF_N_dom"/>
</dbReference>
<dbReference type="EMBL" id="CAJNOJ010000075">
    <property type="protein sequence ID" value="CAF1043101.1"/>
    <property type="molecule type" value="Genomic_DNA"/>
</dbReference>
<evidence type="ECO:0000313" key="5">
    <source>
        <dbReference type="Proteomes" id="UP000663828"/>
    </source>
</evidence>
<dbReference type="Proteomes" id="UP000663852">
    <property type="component" value="Unassembled WGS sequence"/>
</dbReference>
<dbReference type="PRINTS" id="PR00449">
    <property type="entry name" value="RASTRNSFRMNG"/>
</dbReference>
<proteinExistence type="predicted"/>
<dbReference type="AlphaFoldDB" id="A0A815VA64"/>
<gene>
    <name evidence="3" type="ORF">EDS130_LOCUS17029</name>
    <name evidence="4" type="ORF">XAT740_LOCUS41149</name>
</gene>
<dbReference type="GO" id="GO:0005525">
    <property type="term" value="F:GTP binding"/>
    <property type="evidence" value="ECO:0007669"/>
    <property type="project" value="InterPro"/>
</dbReference>
<dbReference type="GO" id="GO:0000932">
    <property type="term" value="C:P-body"/>
    <property type="evidence" value="ECO:0007669"/>
    <property type="project" value="TreeGrafter"/>
</dbReference>
<dbReference type="GO" id="GO:0031087">
    <property type="term" value="P:deadenylation-independent decapping of nuclear-transcribed mRNA"/>
    <property type="evidence" value="ECO:0007669"/>
    <property type="project" value="InterPro"/>
</dbReference>
<evidence type="ECO:0000313" key="3">
    <source>
        <dbReference type="EMBL" id="CAF1043101.1"/>
    </source>
</evidence>
<dbReference type="Gene3D" id="3.40.50.10260">
    <property type="entry name" value="YjeF N-terminal domain"/>
    <property type="match status" value="1"/>
</dbReference>
<dbReference type="PROSITE" id="PS51421">
    <property type="entry name" value="RAS"/>
    <property type="match status" value="1"/>
</dbReference>
<feature type="region of interest" description="Disordered" evidence="1">
    <location>
        <begin position="257"/>
        <end position="320"/>
    </location>
</feature>
<dbReference type="EMBL" id="CAJNOR010004774">
    <property type="protein sequence ID" value="CAF1526548.1"/>
    <property type="molecule type" value="Genomic_DNA"/>
</dbReference>
<dbReference type="Proteomes" id="UP000663828">
    <property type="component" value="Unassembled WGS sequence"/>
</dbReference>
<sequence length="609" mass="68402">MRRHRQIAILGYPGVGKSSLAHHFVYKQYHGEYDPNIKTNLQYQCTLNGQEYDLTIIDNAGSDQYTINHIDLENSDAYILVYAIDDRQSFHMISKIREKILSTSTVTKIPIVLVGNKIDRVDERVVTKEEGQSLANQWKVQFVETSAMDFKTVGEIFSKSLKSMENIDMSESLSNGTISNDFNMTFENFLNWTVSIDCGPSIGNYQGQIKSVDGANQTLTLTNAFLNGILIEQDLITIKAKDIRDLNLLSQPGSSFQIPKTIQKKSNQDISQQQSKPAPIANNGNKSIGTNVNQSNRNRSSKSLSDEGINENEVNEEVNNRDPTIRPLTCQLADKYRCDQMILEHNNGPIDYEQIQLPVPTTKKYRTDEGLIIPAINIELREKLFNAGEYYGFTKERRIESMGHCTSDMCLHLLGGTQRLLVKNRHQHPTIVVLACLTEIQGAYAIAAGRILSSRNIRVYLYLPPNSNSIRNNLVENELQLFRTTQGIITNNVSDLPRSPVDLILNGLDSANNSDSVLFAKPWYREIVQYCSRLQASVIGVDPPLDGGAIECKYSLVPLLPLVAMSSKNVGRLYLCDLSYGQKVFQHLHIRYASPFGAKSFVALHENSN</sequence>
<dbReference type="PANTHER" id="PTHR13612">
    <property type="entry name" value="ENHANCER OF MRNA-DECAPPING PROTEIN 3"/>
    <property type="match status" value="1"/>
</dbReference>
<dbReference type="InterPro" id="IPR025609">
    <property type="entry name" value="Lsm14-like_N"/>
</dbReference>
<protein>
    <recommendedName>
        <fullName evidence="2">YjeF N-terminal domain-containing protein</fullName>
    </recommendedName>
</protein>
<feature type="domain" description="YjeF N-terminal" evidence="2">
    <location>
        <begin position="380"/>
        <end position="586"/>
    </location>
</feature>
<feature type="compositionally biased region" description="Polar residues" evidence="1">
    <location>
        <begin position="257"/>
        <end position="303"/>
    </location>
</feature>
<dbReference type="InterPro" id="IPR001806">
    <property type="entry name" value="Small_GTPase"/>
</dbReference>
<dbReference type="GO" id="GO:0003729">
    <property type="term" value="F:mRNA binding"/>
    <property type="evidence" value="ECO:0007669"/>
    <property type="project" value="InterPro"/>
</dbReference>
<evidence type="ECO:0000313" key="4">
    <source>
        <dbReference type="EMBL" id="CAF1526548.1"/>
    </source>
</evidence>
<dbReference type="Gene3D" id="3.40.50.300">
    <property type="entry name" value="P-loop containing nucleotide triphosphate hydrolases"/>
    <property type="match status" value="1"/>
</dbReference>
<organism evidence="4 5">
    <name type="scientific">Adineta ricciae</name>
    <name type="common">Rotifer</name>
    <dbReference type="NCBI Taxonomy" id="249248"/>
    <lineage>
        <taxon>Eukaryota</taxon>
        <taxon>Metazoa</taxon>
        <taxon>Spiralia</taxon>
        <taxon>Gnathifera</taxon>
        <taxon>Rotifera</taxon>
        <taxon>Eurotatoria</taxon>
        <taxon>Bdelloidea</taxon>
        <taxon>Adinetida</taxon>
        <taxon>Adinetidae</taxon>
        <taxon>Adineta</taxon>
    </lineage>
</organism>
<reference evidence="4" key="1">
    <citation type="submission" date="2021-02" db="EMBL/GenBank/DDBJ databases">
        <authorList>
            <person name="Nowell W R."/>
        </authorList>
    </citation>
    <scope>NUCLEOTIDE SEQUENCE</scope>
</reference>
<dbReference type="InterPro" id="IPR034107">
    <property type="entry name" value="Lsm16_N"/>
</dbReference>
<evidence type="ECO:0000259" key="2">
    <source>
        <dbReference type="PROSITE" id="PS51385"/>
    </source>
</evidence>
<dbReference type="PROSITE" id="PS51385">
    <property type="entry name" value="YJEF_N"/>
    <property type="match status" value="1"/>
</dbReference>
<dbReference type="PROSITE" id="PS51419">
    <property type="entry name" value="RAB"/>
    <property type="match status" value="1"/>
</dbReference>
<dbReference type="CDD" id="cd01737">
    <property type="entry name" value="LSm16_N"/>
    <property type="match status" value="1"/>
</dbReference>
<dbReference type="SUPFAM" id="SSF64153">
    <property type="entry name" value="YjeF N-terminal domain-like"/>
    <property type="match status" value="1"/>
</dbReference>
<dbReference type="InterPro" id="IPR027417">
    <property type="entry name" value="P-loop_NTPase"/>
</dbReference>
<name>A0A815VA64_ADIRI</name>
<dbReference type="SMART" id="SM01271">
    <property type="entry name" value="LSM14"/>
    <property type="match status" value="1"/>
</dbReference>
<dbReference type="OrthoDB" id="10030313at2759"/>
<dbReference type="Gene3D" id="2.30.30.100">
    <property type="match status" value="1"/>
</dbReference>
<dbReference type="SMART" id="SM00173">
    <property type="entry name" value="RAS"/>
    <property type="match status" value="1"/>
</dbReference>
<dbReference type="NCBIfam" id="TIGR00231">
    <property type="entry name" value="small_GTP"/>
    <property type="match status" value="1"/>
</dbReference>
<keyword evidence="5" id="KW-1185">Reference proteome</keyword>
<dbReference type="GO" id="GO:0033962">
    <property type="term" value="P:P-body assembly"/>
    <property type="evidence" value="ECO:0007669"/>
    <property type="project" value="TreeGrafter"/>
</dbReference>
<dbReference type="SUPFAM" id="SSF52540">
    <property type="entry name" value="P-loop containing nucleoside triphosphate hydrolases"/>
    <property type="match status" value="1"/>
</dbReference>
<dbReference type="InterPro" id="IPR036652">
    <property type="entry name" value="YjeF_N_dom_sf"/>
</dbReference>
<dbReference type="SMART" id="SM00175">
    <property type="entry name" value="RAB"/>
    <property type="match status" value="1"/>
</dbReference>
<dbReference type="GO" id="GO:0003924">
    <property type="term" value="F:GTPase activity"/>
    <property type="evidence" value="ECO:0007669"/>
    <property type="project" value="InterPro"/>
</dbReference>
<dbReference type="Pfam" id="PF00071">
    <property type="entry name" value="Ras"/>
    <property type="match status" value="1"/>
</dbReference>
<comment type="caution">
    <text evidence="4">The sequence shown here is derived from an EMBL/GenBank/DDBJ whole genome shotgun (WGS) entry which is preliminary data.</text>
</comment>
<dbReference type="PANTHER" id="PTHR13612:SF0">
    <property type="entry name" value="ENHANCER OF MRNA-DECAPPING PROTEIN 3"/>
    <property type="match status" value="1"/>
</dbReference>
<accession>A0A815VA64</accession>
<dbReference type="Pfam" id="PF03853">
    <property type="entry name" value="YjeF_N"/>
    <property type="match status" value="1"/>
</dbReference>